<feature type="domain" description="Rad50/SbcC-type AAA" evidence="1">
    <location>
        <begin position="268"/>
        <end position="459"/>
    </location>
</feature>
<gene>
    <name evidence="2" type="ORF">I4901_06495</name>
</gene>
<dbReference type="SUPFAM" id="SSF52540">
    <property type="entry name" value="P-loop containing nucleoside triphosphate hydrolases"/>
    <property type="match status" value="1"/>
</dbReference>
<dbReference type="GO" id="GO:0006302">
    <property type="term" value="P:double-strand break repair"/>
    <property type="evidence" value="ECO:0007669"/>
    <property type="project" value="InterPro"/>
</dbReference>
<dbReference type="GO" id="GO:0004534">
    <property type="term" value="F:5'-3' RNA exonuclease activity"/>
    <property type="evidence" value="ECO:0007669"/>
    <property type="project" value="TreeGrafter"/>
</dbReference>
<comment type="caution">
    <text evidence="2">The sequence shown here is derived from an EMBL/GenBank/DDBJ whole genome shotgun (WGS) entry which is preliminary data.</text>
</comment>
<dbReference type="NCBIfam" id="NF045780">
    <property type="entry name" value="TrlF_fam_ATP"/>
    <property type="match status" value="1"/>
</dbReference>
<dbReference type="Gene3D" id="3.40.50.300">
    <property type="entry name" value="P-loop containing nucleotide triphosphate hydrolases"/>
    <property type="match status" value="2"/>
</dbReference>
<dbReference type="InterPro" id="IPR027417">
    <property type="entry name" value="P-loop_NTPase"/>
</dbReference>
<dbReference type="Pfam" id="PF13476">
    <property type="entry name" value="AAA_23"/>
    <property type="match status" value="1"/>
</dbReference>
<evidence type="ECO:0000313" key="2">
    <source>
        <dbReference type="EMBL" id="MBG2914010.1"/>
    </source>
</evidence>
<dbReference type="PANTHER" id="PTHR42924">
    <property type="entry name" value="EXONUCLEASE"/>
    <property type="match status" value="1"/>
</dbReference>
<dbReference type="InterPro" id="IPR052018">
    <property type="entry name" value="PHP_domain"/>
</dbReference>
<dbReference type="Gene3D" id="3.20.20.140">
    <property type="entry name" value="Metal-dependent hydrolases"/>
    <property type="match status" value="1"/>
</dbReference>
<dbReference type="GO" id="GO:0035312">
    <property type="term" value="F:5'-3' DNA exonuclease activity"/>
    <property type="evidence" value="ECO:0007669"/>
    <property type="project" value="TreeGrafter"/>
</dbReference>
<sequence>MNNIVGSRWWKFDFHAHSPASLDYRQKDISPRDWLLGHIEHGIECIAVTDHNTSGWIDCLQQEAQQLRAEGHTIHLFPGVEISTQGNVHILAIFDPSVDAQHVATAIGAAGYTGTYGDSDTDGSQSPEQVVKAITENLNGVAIPAHIELEGSGVCKLGSKSVLRVCKAADAVEVVFPNKPQMSTFRATGLSLPQIIGSDSHAPNENGRAYTWVKMSSPTIDGLKLALLDGNTCIRRSDEEFTPNTLPSTYLKELTVSETKYCGRGKPFSVKLNPWLNSIVGSRGSGKSTLAEFIRIALHKTGDILQLDESNEIRRNFERFFRVAQNRNDYGVLLNNSQIQCVVAKNNIDYRISWDQTQQQTTIHRKDNEQWVPELGDIQTRFPVSIFSQKQIFDMAKDPNTLLAIIDNSPEVSIQAWQTHWEELKNQFIQLRASELGLINKVSSLNTIKGQLADLNAKIAHIEASGHAQILQNYNNLYHQKNYVLNALNLMNNEITTITNSIKTSTGQISGSIGNDVTNDPMLAHSLQQTARKIEDWKHSATQELSLIASELALLGEAVERSNLSQLCTGAYNQYSQLVTSMQQQGIKEPSEYNSLVKERIALNGKVEEIDSANKQLNTIRDQIKNSYQSLIEWRKELTKRRDAFVNQYISPHRDLKIKIGQLQHSEHLELSFRELINRVDGAFASDLMDEDKQQGILYALKSIMAEAEEQQVGSSYEHLHQFKLDVFNHHTSKTNILNCSIGKRLSSVIEQLDSSSLDRLWSWFPEDNLSVEFYDGRRFKPLSQGSAGQKAATVLSFLLSYGDEPLIVDQPEDDLDNALISKLVITKLHDIKPKRQFLIITHNPNIVVNGDSELVIVLEDKGNITLAAAGGLQELSVRQEVCEIMEGGKEALEKRYKRMKYNS</sequence>
<evidence type="ECO:0000259" key="1">
    <source>
        <dbReference type="Pfam" id="PF13476"/>
    </source>
</evidence>
<dbReference type="RefSeq" id="WP_196563636.1">
    <property type="nucleotide sequence ID" value="NZ_JADSJR010000006.1"/>
</dbReference>
<protein>
    <submittedName>
        <fullName evidence="2">AAA family ATPase</fullName>
    </submittedName>
</protein>
<dbReference type="InterPro" id="IPR054787">
    <property type="entry name" value="TrlF_ATPase"/>
</dbReference>
<dbReference type="AlphaFoldDB" id="A0A8I1BL41"/>
<proteinExistence type="predicted"/>
<dbReference type="EMBL" id="JADSJR010000006">
    <property type="protein sequence ID" value="MBG2914010.1"/>
    <property type="molecule type" value="Genomic_DNA"/>
</dbReference>
<accession>A0A8I1BL41</accession>
<dbReference type="GO" id="GO:0016887">
    <property type="term" value="F:ATP hydrolysis activity"/>
    <property type="evidence" value="ECO:0007669"/>
    <property type="project" value="InterPro"/>
</dbReference>
<evidence type="ECO:0000313" key="3">
    <source>
        <dbReference type="Proteomes" id="UP000612266"/>
    </source>
</evidence>
<dbReference type="InterPro" id="IPR038729">
    <property type="entry name" value="Rad50/SbcC_AAA"/>
</dbReference>
<dbReference type="PANTHER" id="PTHR42924:SF3">
    <property type="entry name" value="POLYMERASE_HISTIDINOL PHOSPHATASE N-TERMINAL DOMAIN-CONTAINING PROTEIN"/>
    <property type="match status" value="1"/>
</dbReference>
<reference evidence="2" key="1">
    <citation type="submission" date="2020-11" db="EMBL/GenBank/DDBJ databases">
        <title>Enhanced detection system for hospital associated transmission using whole genome sequencing surveillance.</title>
        <authorList>
            <person name="Harrison L.H."/>
            <person name="Van Tyne D."/>
            <person name="Marsh J.W."/>
            <person name="Griffith M.P."/>
            <person name="Snyder D.J."/>
            <person name="Cooper V.S."/>
            <person name="Mustapha M."/>
        </authorList>
    </citation>
    <scope>NUCLEOTIDE SEQUENCE</scope>
    <source>
        <strain evidence="2">PR00070</strain>
    </source>
</reference>
<dbReference type="SUPFAM" id="SSF89550">
    <property type="entry name" value="PHP domain-like"/>
    <property type="match status" value="1"/>
</dbReference>
<organism evidence="2 3">
    <name type="scientific">Proteus terrae subsp. cibarius</name>
    <dbReference type="NCBI Taxonomy" id="626774"/>
    <lineage>
        <taxon>Bacteria</taxon>
        <taxon>Pseudomonadati</taxon>
        <taxon>Pseudomonadota</taxon>
        <taxon>Gammaproteobacteria</taxon>
        <taxon>Enterobacterales</taxon>
        <taxon>Morganellaceae</taxon>
        <taxon>Proteus</taxon>
    </lineage>
</organism>
<dbReference type="Proteomes" id="UP000612266">
    <property type="component" value="Unassembled WGS sequence"/>
</dbReference>
<name>A0A8I1BL41_9GAMM</name>
<dbReference type="InterPro" id="IPR016195">
    <property type="entry name" value="Pol/histidinol_Pase-like"/>
</dbReference>